<evidence type="ECO:0000313" key="2">
    <source>
        <dbReference type="WBParaSite" id="ES5_v2.g8480.t1"/>
    </source>
</evidence>
<name>A0AC34GUK8_9BILA</name>
<reference evidence="2" key="1">
    <citation type="submission" date="2022-11" db="UniProtKB">
        <authorList>
            <consortium name="WormBaseParasite"/>
        </authorList>
    </citation>
    <scope>IDENTIFICATION</scope>
</reference>
<dbReference type="WBParaSite" id="ES5_v2.g8480.t1">
    <property type="protein sequence ID" value="ES5_v2.g8480.t1"/>
    <property type="gene ID" value="ES5_v2.g8480"/>
</dbReference>
<evidence type="ECO:0000313" key="1">
    <source>
        <dbReference type="Proteomes" id="UP000887579"/>
    </source>
</evidence>
<organism evidence="1 2">
    <name type="scientific">Panagrolaimus sp. ES5</name>
    <dbReference type="NCBI Taxonomy" id="591445"/>
    <lineage>
        <taxon>Eukaryota</taxon>
        <taxon>Metazoa</taxon>
        <taxon>Ecdysozoa</taxon>
        <taxon>Nematoda</taxon>
        <taxon>Chromadorea</taxon>
        <taxon>Rhabditida</taxon>
        <taxon>Tylenchina</taxon>
        <taxon>Panagrolaimomorpha</taxon>
        <taxon>Panagrolaimoidea</taxon>
        <taxon>Panagrolaimidae</taxon>
        <taxon>Panagrolaimus</taxon>
    </lineage>
</organism>
<protein>
    <submittedName>
        <fullName evidence="2">SH3 domain-containing protein</fullName>
    </submittedName>
</protein>
<accession>A0AC34GUK8</accession>
<proteinExistence type="predicted"/>
<dbReference type="Proteomes" id="UP000887579">
    <property type="component" value="Unplaced"/>
</dbReference>
<sequence length="184" mass="20825">MKSLSLDCAEMPPPVSSTMRSPFKSKPIRQAQGFATSGETSDWERSISPVGPSPRRLPPQPRPIHSQPINITTHIVTHEFSGNDFTLYLGDRMNNIVDNGDPDWLHGDRTKTLLTFPNTCVSPIIPGEQPMRLSQNVNLIESRLRLYRDQVVFAQPNSMRDDRIKVRNERGTIVECPVMYLTLL</sequence>